<dbReference type="Pfam" id="PF13409">
    <property type="entry name" value="GST_N_2"/>
    <property type="match status" value="1"/>
</dbReference>
<feature type="binding site" evidence="2">
    <location>
        <position position="94"/>
    </location>
    <ligand>
        <name>glutathione</name>
        <dbReference type="ChEBI" id="CHEBI:57925"/>
    </ligand>
</feature>
<dbReference type="SFLD" id="SFLDG01206">
    <property type="entry name" value="Xi.1"/>
    <property type="match status" value="1"/>
</dbReference>
<dbReference type="RefSeq" id="WP_179642918.1">
    <property type="nucleotide sequence ID" value="NZ_BAAAYY010000001.1"/>
</dbReference>
<proteinExistence type="predicted"/>
<dbReference type="Proteomes" id="UP000589036">
    <property type="component" value="Unassembled WGS sequence"/>
</dbReference>
<accession>A0A852TR68</accession>
<dbReference type="SFLD" id="SFLDG01148">
    <property type="entry name" value="Xi_(cytGST)"/>
    <property type="match status" value="1"/>
</dbReference>
<evidence type="ECO:0000259" key="4">
    <source>
        <dbReference type="PROSITE" id="PS50405"/>
    </source>
</evidence>
<sequence length="325" mass="36905">MPTAIVATPVDFEAYGDYGAKMTRPKGPAFERPPYPFRGRIGSAEFPAEAGRYHVYASYACPWAHRSLIVRALKGLEEAVSVGIVDPVRDGRGWAFREGPGHGPDAVGRFATLREVYEATEPGYDGHVSVPVLWDKRERRIVSNNFPDITLDLNARFDAWARNDIDLYPADLRTEIDALNDLVYATVNNGVYKCGFAPTQEAYEEAVAAVFHTLDELEERLSRRRYLTGERITEADVRLWVTLARFDPVYSTHFKVNLRRLVDYPNLWGYTRDLYLLPAFRDTTDFGHIKRHYYTTHAALNPKRIVPVGPVLDFDAPHDRARLSA</sequence>
<organism evidence="5 6">
    <name type="scientific">Spinactinospora alkalitolerans</name>
    <dbReference type="NCBI Taxonomy" id="687207"/>
    <lineage>
        <taxon>Bacteria</taxon>
        <taxon>Bacillati</taxon>
        <taxon>Actinomycetota</taxon>
        <taxon>Actinomycetes</taxon>
        <taxon>Streptosporangiales</taxon>
        <taxon>Nocardiopsidaceae</taxon>
        <taxon>Spinactinospora</taxon>
    </lineage>
</organism>
<dbReference type="GO" id="GO:0005737">
    <property type="term" value="C:cytoplasm"/>
    <property type="evidence" value="ECO:0007669"/>
    <property type="project" value="TreeGrafter"/>
</dbReference>
<feature type="active site" description="Proton donor/acceptor" evidence="1">
    <location>
        <position position="192"/>
    </location>
</feature>
<dbReference type="GO" id="GO:0004364">
    <property type="term" value="F:glutathione transferase activity"/>
    <property type="evidence" value="ECO:0007669"/>
    <property type="project" value="InterPro"/>
</dbReference>
<dbReference type="InterPro" id="IPR036282">
    <property type="entry name" value="Glutathione-S-Trfase_C_sf"/>
</dbReference>
<name>A0A852TR68_9ACTN</name>
<dbReference type="CDD" id="cd03190">
    <property type="entry name" value="GST_C_Omega_like"/>
    <property type="match status" value="1"/>
</dbReference>
<dbReference type="InterPro" id="IPR004045">
    <property type="entry name" value="Glutathione_S-Trfase_N"/>
</dbReference>
<feature type="site" description="Lowers pKa of active site Cys" evidence="3">
    <location>
        <position position="250"/>
    </location>
</feature>
<keyword evidence="5" id="KW-0808">Transferase</keyword>
<dbReference type="InterPro" id="IPR016639">
    <property type="entry name" value="GST_Omega/GSH"/>
</dbReference>
<dbReference type="PROSITE" id="PS50405">
    <property type="entry name" value="GST_CTER"/>
    <property type="match status" value="1"/>
</dbReference>
<evidence type="ECO:0000313" key="5">
    <source>
        <dbReference type="EMBL" id="NYE46886.1"/>
    </source>
</evidence>
<dbReference type="EMBL" id="JACCCC010000001">
    <property type="protein sequence ID" value="NYE46886.1"/>
    <property type="molecule type" value="Genomic_DNA"/>
</dbReference>
<feature type="domain" description="GST C-terminal" evidence="4">
    <location>
        <begin position="158"/>
        <end position="293"/>
    </location>
</feature>
<evidence type="ECO:0000256" key="3">
    <source>
        <dbReference type="PIRSR" id="PIRSR015753-3"/>
    </source>
</evidence>
<evidence type="ECO:0000256" key="2">
    <source>
        <dbReference type="PIRSR" id="PIRSR015753-2"/>
    </source>
</evidence>
<dbReference type="Gene3D" id="1.20.1050.10">
    <property type="match status" value="1"/>
</dbReference>
<reference evidence="5 6" key="1">
    <citation type="submission" date="2020-07" db="EMBL/GenBank/DDBJ databases">
        <title>Sequencing the genomes of 1000 actinobacteria strains.</title>
        <authorList>
            <person name="Klenk H.-P."/>
        </authorList>
    </citation>
    <scope>NUCLEOTIDE SEQUENCE [LARGE SCALE GENOMIC DNA]</scope>
    <source>
        <strain evidence="5 6">CXB654</strain>
    </source>
</reference>
<dbReference type="InterPro" id="IPR040079">
    <property type="entry name" value="Glutathione_S-Trfase"/>
</dbReference>
<keyword evidence="6" id="KW-1185">Reference proteome</keyword>
<protein>
    <submittedName>
        <fullName evidence="5">Putative glutathione S-transferase</fullName>
    </submittedName>
</protein>
<evidence type="ECO:0000256" key="1">
    <source>
        <dbReference type="PIRSR" id="PIRSR015753-1"/>
    </source>
</evidence>
<dbReference type="AlphaFoldDB" id="A0A852TR68"/>
<dbReference type="SFLD" id="SFLDS00019">
    <property type="entry name" value="Glutathione_Transferase_(cytos"/>
    <property type="match status" value="1"/>
</dbReference>
<feature type="active site" description="Nucleophile" evidence="1">
    <location>
        <position position="61"/>
    </location>
</feature>
<dbReference type="InterPro" id="IPR047047">
    <property type="entry name" value="GST_Omega-like_C"/>
</dbReference>
<dbReference type="InterPro" id="IPR036249">
    <property type="entry name" value="Thioredoxin-like_sf"/>
</dbReference>
<dbReference type="SUPFAM" id="SSF52833">
    <property type="entry name" value="Thioredoxin-like"/>
    <property type="match status" value="1"/>
</dbReference>
<dbReference type="InterPro" id="IPR010987">
    <property type="entry name" value="Glutathione-S-Trfase_C-like"/>
</dbReference>
<dbReference type="PIRSF" id="PIRSF015753">
    <property type="entry name" value="GST"/>
    <property type="match status" value="1"/>
</dbReference>
<evidence type="ECO:0000313" key="6">
    <source>
        <dbReference type="Proteomes" id="UP000589036"/>
    </source>
</evidence>
<dbReference type="Pfam" id="PF13410">
    <property type="entry name" value="GST_C_2"/>
    <property type="match status" value="1"/>
</dbReference>
<dbReference type="Gene3D" id="3.40.30.10">
    <property type="entry name" value="Glutaredoxin"/>
    <property type="match status" value="1"/>
</dbReference>
<feature type="site" description="Lowers pKa of active site Cys" evidence="3">
    <location>
        <position position="293"/>
    </location>
</feature>
<dbReference type="SUPFAM" id="SSF47616">
    <property type="entry name" value="GST C-terminal domain-like"/>
    <property type="match status" value="1"/>
</dbReference>
<gene>
    <name evidence="5" type="ORF">HDA32_002006</name>
</gene>
<dbReference type="PANTHER" id="PTHR32419:SF6">
    <property type="entry name" value="GLUTATHIONE S-TRANSFERASE OMEGA-LIKE 1-RELATED"/>
    <property type="match status" value="1"/>
</dbReference>
<comment type="caution">
    <text evidence="5">The sequence shown here is derived from an EMBL/GenBank/DDBJ whole genome shotgun (WGS) entry which is preliminary data.</text>
</comment>
<dbReference type="PANTHER" id="PTHR32419">
    <property type="entry name" value="GLUTATHIONYL-HYDROQUINONE REDUCTASE"/>
    <property type="match status" value="1"/>
</dbReference>